<evidence type="ECO:0000256" key="2">
    <source>
        <dbReference type="ARBA" id="ARBA00000625"/>
    </source>
</evidence>
<proteinExistence type="inferred from homology"/>
<evidence type="ECO:0000256" key="7">
    <source>
        <dbReference type="ARBA" id="ARBA00022516"/>
    </source>
</evidence>
<keyword evidence="8" id="KW-0808">Transferase</keyword>
<evidence type="ECO:0000313" key="15">
    <source>
        <dbReference type="Proteomes" id="UP000466514"/>
    </source>
</evidence>
<feature type="domain" description="Phthiocerol/phthiodiolone dimycocerosyl transferase C-terminal" evidence="13">
    <location>
        <begin position="220"/>
        <end position="323"/>
    </location>
</feature>
<comment type="catalytic activity">
    <reaction evidence="2">
        <text>2 a mycocerosyl-[mycocerosic acid synthase] + a phenolphthiocerol = a dimycocerosyl phenolphthiocerol + 2 holo-[mycocerosic acid synthase].</text>
        <dbReference type="EC" id="2.3.1.282"/>
    </reaction>
</comment>
<dbReference type="EMBL" id="AP022574">
    <property type="protein sequence ID" value="BBX69477.1"/>
    <property type="molecule type" value="Genomic_DNA"/>
</dbReference>
<keyword evidence="7" id="KW-0444">Lipid biosynthesis</keyword>
<comment type="catalytic activity">
    <reaction evidence="3">
        <text>2 a mycocerosyl-[mycocerosic acid synthase] + a phthiodiolone = a dimycocerosyl phthiodiolone + 2 holo-[mycocerosic acid synthase].</text>
        <dbReference type="EC" id="2.3.1.282"/>
    </reaction>
</comment>
<dbReference type="GO" id="GO:0016746">
    <property type="term" value="F:acyltransferase activity"/>
    <property type="evidence" value="ECO:0007669"/>
    <property type="project" value="UniProtKB-KW"/>
</dbReference>
<dbReference type="Pfam" id="PF16911">
    <property type="entry name" value="PapA_C"/>
    <property type="match status" value="1"/>
</dbReference>
<keyword evidence="15" id="KW-1185">Reference proteome</keyword>
<name>A0A7I7MCF6_9MYCO</name>
<dbReference type="Gene3D" id="3.30.559.10">
    <property type="entry name" value="Chloramphenicol acetyltransferase-like domain"/>
    <property type="match status" value="1"/>
</dbReference>
<dbReference type="SUPFAM" id="SSF52777">
    <property type="entry name" value="CoA-dependent acyltransferases"/>
    <property type="match status" value="2"/>
</dbReference>
<keyword evidence="9" id="KW-0012">Acyltransferase</keyword>
<evidence type="ECO:0000256" key="12">
    <source>
        <dbReference type="ARBA" id="ARBA00033407"/>
    </source>
</evidence>
<evidence type="ECO:0000256" key="3">
    <source>
        <dbReference type="ARBA" id="ARBA00001907"/>
    </source>
</evidence>
<dbReference type="InterPro" id="IPR031641">
    <property type="entry name" value="PapA_C"/>
</dbReference>
<evidence type="ECO:0000313" key="14">
    <source>
        <dbReference type="EMBL" id="BBX69477.1"/>
    </source>
</evidence>
<keyword evidence="7" id="KW-0443">Lipid metabolism</keyword>
<comment type="catalytic activity">
    <reaction evidence="1">
        <text>2 a mycocerosyl-[mycocerosic acid synthase] + a phthiocerol = a dimycocerosyl phthiocerol + 2 holo-[mycocerosic acid synthase].</text>
        <dbReference type="EC" id="2.3.1.282"/>
    </reaction>
</comment>
<accession>A0A7I7MCF6</accession>
<organism evidence="14 15">
    <name type="scientific">Mycolicibacterium psychrotolerans</name>
    <dbReference type="NCBI Taxonomy" id="216929"/>
    <lineage>
        <taxon>Bacteria</taxon>
        <taxon>Bacillati</taxon>
        <taxon>Actinomycetota</taxon>
        <taxon>Actinomycetes</taxon>
        <taxon>Mycobacteriales</taxon>
        <taxon>Mycobacteriaceae</taxon>
        <taxon>Mycolicibacterium</taxon>
    </lineage>
</organism>
<evidence type="ECO:0000256" key="11">
    <source>
        <dbReference type="ARBA" id="ARBA00032317"/>
    </source>
</evidence>
<evidence type="ECO:0000256" key="8">
    <source>
        <dbReference type="ARBA" id="ARBA00022679"/>
    </source>
</evidence>
<evidence type="ECO:0000256" key="4">
    <source>
        <dbReference type="ARBA" id="ARBA00006558"/>
    </source>
</evidence>
<gene>
    <name evidence="14" type="ORF">MPSYJ_29380</name>
</gene>
<evidence type="ECO:0000256" key="6">
    <source>
        <dbReference type="ARBA" id="ARBA00013449"/>
    </source>
</evidence>
<protein>
    <recommendedName>
        <fullName evidence="6">Phthiocerol/phthiodiolone dimycocerosyl transferase</fullName>
        <ecNumber evidence="5">2.3.1.282</ecNumber>
    </recommendedName>
    <alternativeName>
        <fullName evidence="12">Acyltransferase PapA5</fullName>
    </alternativeName>
    <alternativeName>
        <fullName evidence="10">Phthiocerol/phthiodiolone O-acyltransferase</fullName>
    </alternativeName>
    <alternativeName>
        <fullName evidence="11">Polyketide synthase-associated protein A5</fullName>
    </alternativeName>
</protein>
<evidence type="ECO:0000256" key="9">
    <source>
        <dbReference type="ARBA" id="ARBA00023315"/>
    </source>
</evidence>
<dbReference type="InterPro" id="IPR023213">
    <property type="entry name" value="CAT-like_dom_sf"/>
</dbReference>
<dbReference type="InterPro" id="IPR052058">
    <property type="entry name" value="Alcohol_O-acetyltransferase"/>
</dbReference>
<evidence type="ECO:0000256" key="1">
    <source>
        <dbReference type="ARBA" id="ARBA00000026"/>
    </source>
</evidence>
<dbReference type="PANTHER" id="PTHR28037:SF1">
    <property type="entry name" value="ALCOHOL O-ACETYLTRANSFERASE 1-RELATED"/>
    <property type="match status" value="1"/>
</dbReference>
<evidence type="ECO:0000259" key="13">
    <source>
        <dbReference type="Pfam" id="PF16911"/>
    </source>
</evidence>
<dbReference type="PANTHER" id="PTHR28037">
    <property type="entry name" value="ALCOHOL O-ACETYLTRANSFERASE 1-RELATED"/>
    <property type="match status" value="1"/>
</dbReference>
<evidence type="ECO:0000256" key="5">
    <source>
        <dbReference type="ARBA" id="ARBA00012866"/>
    </source>
</evidence>
<sequence>MDAVTPADVHRPLSPVERWFWIGGQIAPFNVIARVHLAGRLPDGVLRVAAGHLAAEHPLLQTAIRAEPDGSDPAFIRSSRHIPIRRVRGDGAAWERFVDEHELRTAIDWQSGPLLRIAEIICEGTPDSRDLVLTASHVIADGTTALTLLQRLIEHAAAGSTCLEPRPDIGAPEDRLPAQYRGARGIARLAVTGAIETVAALVCRPCRLAPESTVHPVQRRTRLVRRTLTSTQVQRLICRCRREGVTVHGALAAAMAMVIGPVAAGAASGRMCIGSPVDFRSELHPPVSAHEAGSYVNTMASMVRFGQDRDLWSMARQINRSLGRRQRFGQHLNLLWAMRFICPASEPKSSGMFGLIERNGPLNVGISNVGRYHFATQIGDWRLSGAQFISGVSPTGYFLATVNTSHDQLYWNFTYTEGIVSERSARHFADGCIRAVLNVIE</sequence>
<dbReference type="Gene3D" id="3.30.559.30">
    <property type="entry name" value="Nonribosomal peptide synthetase, condensation domain"/>
    <property type="match status" value="1"/>
</dbReference>
<evidence type="ECO:0000256" key="10">
    <source>
        <dbReference type="ARBA" id="ARBA00030465"/>
    </source>
</evidence>
<dbReference type="Proteomes" id="UP000466514">
    <property type="component" value="Chromosome"/>
</dbReference>
<dbReference type="AlphaFoldDB" id="A0A7I7MCF6"/>
<comment type="similarity">
    <text evidence="4">Belongs to the acyltransferase PapA5 family.</text>
</comment>
<reference evidence="14 15" key="1">
    <citation type="journal article" date="2019" name="Emerg. Microbes Infect.">
        <title>Comprehensive subspecies identification of 175 nontuberculous mycobacteria species based on 7547 genomic profiles.</title>
        <authorList>
            <person name="Matsumoto Y."/>
            <person name="Kinjo T."/>
            <person name="Motooka D."/>
            <person name="Nabeya D."/>
            <person name="Jung N."/>
            <person name="Uechi K."/>
            <person name="Horii T."/>
            <person name="Iida T."/>
            <person name="Fujita J."/>
            <person name="Nakamura S."/>
        </authorList>
    </citation>
    <scope>NUCLEOTIDE SEQUENCE [LARGE SCALE GENOMIC DNA]</scope>
    <source>
        <strain evidence="14 15">JCM 13323</strain>
    </source>
</reference>
<dbReference type="EC" id="2.3.1.282" evidence="5"/>
<dbReference type="KEGG" id="mpsc:MPSYJ_29380"/>